<accession>A0A225DPW8</accession>
<dbReference type="EMBL" id="NIDE01000014">
    <property type="protein sequence ID" value="OWK38227.1"/>
    <property type="molecule type" value="Genomic_DNA"/>
</dbReference>
<dbReference type="PANTHER" id="PTHR42852">
    <property type="entry name" value="THIOL:DISULFIDE INTERCHANGE PROTEIN DSBE"/>
    <property type="match status" value="1"/>
</dbReference>
<name>A0A225DPW8_9BACT</name>
<evidence type="ECO:0000256" key="2">
    <source>
        <dbReference type="SAM" id="MobiDB-lite"/>
    </source>
</evidence>
<dbReference type="SUPFAM" id="SSF52833">
    <property type="entry name" value="Thioredoxin-like"/>
    <property type="match status" value="1"/>
</dbReference>
<evidence type="ECO:0000259" key="3">
    <source>
        <dbReference type="PROSITE" id="PS51352"/>
    </source>
</evidence>
<dbReference type="InterPro" id="IPR036249">
    <property type="entry name" value="Thioredoxin-like_sf"/>
</dbReference>
<dbReference type="InterPro" id="IPR000866">
    <property type="entry name" value="AhpC/TSA"/>
</dbReference>
<dbReference type="CDD" id="cd02966">
    <property type="entry name" value="TlpA_like_family"/>
    <property type="match status" value="1"/>
</dbReference>
<sequence length="375" mass="41605">MLMVLGFVGRVSAEGLGVGDPAPKLEVKEFVKGEKVAGFEKGKTYVVEFWATWCGPCRTSIPHLTALQKKYKDAVMIGVSVWERDPSKIKPFVESMGEKMDYRVASDVAIPVKKDKGDGKDEKKDAKEEKDEKDEKSEEDGGKMAKNWMKAADQDGIPTAFIIDGDGVIAWIGHPMEMDKPLAQIVEGKWDMKAAIAAARKQQAVKVALAAVRTKLIKAQQSKDPKAILTALDEAIKDTPELEEQLAPLKFRVLFQQKDATQVLEYGNQMIDGAFKDNVAALNFIAWTIVEKPAEDADKRILKMALRAAQRADQLAEEKRPEIADTLAKAYFENGDPAKALETQERAVKLGVGTPLEKDKEIKERLEQYKKAAMK</sequence>
<dbReference type="Proteomes" id="UP000214646">
    <property type="component" value="Unassembled WGS sequence"/>
</dbReference>
<evidence type="ECO:0000313" key="5">
    <source>
        <dbReference type="Proteomes" id="UP000214646"/>
    </source>
</evidence>
<dbReference type="GO" id="GO:0006950">
    <property type="term" value="P:response to stress"/>
    <property type="evidence" value="ECO:0007669"/>
    <property type="project" value="UniProtKB-ARBA"/>
</dbReference>
<comment type="caution">
    <text evidence="4">The sequence shown here is derived from an EMBL/GenBank/DDBJ whole genome shotgun (WGS) entry which is preliminary data.</text>
</comment>
<organism evidence="4 5">
    <name type="scientific">Fimbriiglobus ruber</name>
    <dbReference type="NCBI Taxonomy" id="1908690"/>
    <lineage>
        <taxon>Bacteria</taxon>
        <taxon>Pseudomonadati</taxon>
        <taxon>Planctomycetota</taxon>
        <taxon>Planctomycetia</taxon>
        <taxon>Gemmatales</taxon>
        <taxon>Gemmataceae</taxon>
        <taxon>Fimbriiglobus</taxon>
    </lineage>
</organism>
<dbReference type="GO" id="GO:0016209">
    <property type="term" value="F:antioxidant activity"/>
    <property type="evidence" value="ECO:0007669"/>
    <property type="project" value="InterPro"/>
</dbReference>
<dbReference type="Gene3D" id="1.25.40.10">
    <property type="entry name" value="Tetratricopeptide repeat domain"/>
    <property type="match status" value="1"/>
</dbReference>
<evidence type="ECO:0000256" key="1">
    <source>
        <dbReference type="ARBA" id="ARBA00023284"/>
    </source>
</evidence>
<feature type="domain" description="Thioredoxin" evidence="3">
    <location>
        <begin position="16"/>
        <end position="201"/>
    </location>
</feature>
<dbReference type="InterPro" id="IPR050553">
    <property type="entry name" value="Thioredoxin_ResA/DsbE_sf"/>
</dbReference>
<dbReference type="Pfam" id="PF00578">
    <property type="entry name" value="AhpC-TSA"/>
    <property type="match status" value="1"/>
</dbReference>
<dbReference type="GO" id="GO:0016491">
    <property type="term" value="F:oxidoreductase activity"/>
    <property type="evidence" value="ECO:0007669"/>
    <property type="project" value="InterPro"/>
</dbReference>
<gene>
    <name evidence="4" type="ORF">FRUB_07347</name>
</gene>
<feature type="region of interest" description="Disordered" evidence="2">
    <location>
        <begin position="113"/>
        <end position="143"/>
    </location>
</feature>
<dbReference type="InterPro" id="IPR011990">
    <property type="entry name" value="TPR-like_helical_dom_sf"/>
</dbReference>
<dbReference type="PROSITE" id="PS51352">
    <property type="entry name" value="THIOREDOXIN_2"/>
    <property type="match status" value="1"/>
</dbReference>
<dbReference type="AlphaFoldDB" id="A0A225DPW8"/>
<dbReference type="Gene3D" id="3.40.30.10">
    <property type="entry name" value="Glutaredoxin"/>
    <property type="match status" value="1"/>
</dbReference>
<dbReference type="InterPro" id="IPR013766">
    <property type="entry name" value="Thioredoxin_domain"/>
</dbReference>
<protein>
    <recommendedName>
        <fullName evidence="3">Thioredoxin domain-containing protein</fullName>
    </recommendedName>
</protein>
<evidence type="ECO:0000313" key="4">
    <source>
        <dbReference type="EMBL" id="OWK38227.1"/>
    </source>
</evidence>
<dbReference type="PANTHER" id="PTHR42852:SF13">
    <property type="entry name" value="PROTEIN DIPZ"/>
    <property type="match status" value="1"/>
</dbReference>
<dbReference type="PROSITE" id="PS00194">
    <property type="entry name" value="THIOREDOXIN_1"/>
    <property type="match status" value="1"/>
</dbReference>
<keyword evidence="1" id="KW-0676">Redox-active center</keyword>
<dbReference type="InterPro" id="IPR017937">
    <property type="entry name" value="Thioredoxin_CS"/>
</dbReference>
<reference evidence="5" key="1">
    <citation type="submission" date="2017-06" db="EMBL/GenBank/DDBJ databases">
        <title>Genome analysis of Fimbriiglobus ruber SP5, the first member of the order Planctomycetales with confirmed chitinolytic capability.</title>
        <authorList>
            <person name="Ravin N.V."/>
            <person name="Rakitin A.L."/>
            <person name="Ivanova A.A."/>
            <person name="Beletsky A.V."/>
            <person name="Kulichevskaya I.S."/>
            <person name="Mardanov A.V."/>
            <person name="Dedysh S.N."/>
        </authorList>
    </citation>
    <scope>NUCLEOTIDE SEQUENCE [LARGE SCALE GENOMIC DNA]</scope>
    <source>
        <strain evidence="5">SP5</strain>
    </source>
</reference>
<keyword evidence="5" id="KW-1185">Reference proteome</keyword>
<proteinExistence type="predicted"/>